<name>A0ABN7SVU3_OIKDI</name>
<dbReference type="Gene3D" id="1.10.510.10">
    <property type="entry name" value="Transferase(Phosphotransferase) domain 1"/>
    <property type="match status" value="1"/>
</dbReference>
<dbReference type="PANTHER" id="PTHR24361">
    <property type="entry name" value="MITOGEN-ACTIVATED KINASE KINASE KINASE"/>
    <property type="match status" value="1"/>
</dbReference>
<dbReference type="SUPFAM" id="SSF56112">
    <property type="entry name" value="Protein kinase-like (PK-like)"/>
    <property type="match status" value="1"/>
</dbReference>
<dbReference type="EMBL" id="OU015567">
    <property type="protein sequence ID" value="CAG5109420.1"/>
    <property type="molecule type" value="Genomic_DNA"/>
</dbReference>
<evidence type="ECO:0000313" key="2">
    <source>
        <dbReference type="EMBL" id="CAG5109420.1"/>
    </source>
</evidence>
<dbReference type="InterPro" id="IPR000719">
    <property type="entry name" value="Prot_kinase_dom"/>
</dbReference>
<accession>A0ABN7SVU3</accession>
<dbReference type="InterPro" id="IPR008271">
    <property type="entry name" value="Ser/Thr_kinase_AS"/>
</dbReference>
<feature type="domain" description="Protein kinase" evidence="1">
    <location>
        <begin position="1"/>
        <end position="270"/>
    </location>
</feature>
<organism evidence="2 3">
    <name type="scientific">Oikopleura dioica</name>
    <name type="common">Tunicate</name>
    <dbReference type="NCBI Taxonomy" id="34765"/>
    <lineage>
        <taxon>Eukaryota</taxon>
        <taxon>Metazoa</taxon>
        <taxon>Chordata</taxon>
        <taxon>Tunicata</taxon>
        <taxon>Appendicularia</taxon>
        <taxon>Copelata</taxon>
        <taxon>Oikopleuridae</taxon>
        <taxon>Oikopleura</taxon>
    </lineage>
</organism>
<proteinExistence type="predicted"/>
<dbReference type="InterPro" id="IPR053235">
    <property type="entry name" value="Ser_Thr_kinase"/>
</dbReference>
<dbReference type="Pfam" id="PF00069">
    <property type="entry name" value="Pkinase"/>
    <property type="match status" value="1"/>
</dbReference>
<dbReference type="Proteomes" id="UP001158576">
    <property type="component" value="Chromosome 2"/>
</dbReference>
<protein>
    <submittedName>
        <fullName evidence="2">Oidioi.mRNA.OKI2018_I69.chr2.g3963.t2.cds</fullName>
    </submittedName>
</protein>
<evidence type="ECO:0000259" key="1">
    <source>
        <dbReference type="PROSITE" id="PS50011"/>
    </source>
</evidence>
<reference evidence="2 3" key="1">
    <citation type="submission" date="2021-04" db="EMBL/GenBank/DDBJ databases">
        <authorList>
            <person name="Bliznina A."/>
        </authorList>
    </citation>
    <scope>NUCLEOTIDE SEQUENCE [LARGE SCALE GENOMIC DNA]</scope>
</reference>
<dbReference type="PROSITE" id="PS50011">
    <property type="entry name" value="PROTEIN_KINASE_DOM"/>
    <property type="match status" value="1"/>
</dbReference>
<gene>
    <name evidence="2" type="ORF">OKIOD_LOCUS12728</name>
</gene>
<dbReference type="PROSITE" id="PS00108">
    <property type="entry name" value="PROTEIN_KINASE_ST"/>
    <property type="match status" value="1"/>
</dbReference>
<keyword evidence="3" id="KW-1185">Reference proteome</keyword>
<sequence>MAIEINEKYNFLRNIRESNDQTKLFWIVEDIYERKQVCLKGLVNAKDAEEEFKIMKTLDHRNILKVFEGFSFSNEDIRYFAITMEFMTAGDLGSFIERKAENPENWAENQALQIICQFVNGISYIHSKEILHRDIKPSNVFIGERMRVVVGDFDDEAVASGMTTTNLLEIVGTEYYLPPEVINRNKGDQLTFARDIWAMGVVIYQTAYLTHPFLDKNEEHIKTLFNIYEANQHEPETIFSRCQDLIDVCLRKDQLQRVENASLLAKNARISGLIEQLEFGVDQETLEYSEEAVDVVRRINQH</sequence>
<dbReference type="SMART" id="SM00220">
    <property type="entry name" value="S_TKc"/>
    <property type="match status" value="1"/>
</dbReference>
<dbReference type="InterPro" id="IPR011009">
    <property type="entry name" value="Kinase-like_dom_sf"/>
</dbReference>
<evidence type="ECO:0000313" key="3">
    <source>
        <dbReference type="Proteomes" id="UP001158576"/>
    </source>
</evidence>